<dbReference type="Pfam" id="PF01863">
    <property type="entry name" value="YgjP-like"/>
    <property type="match status" value="1"/>
</dbReference>
<reference evidence="2 3" key="1">
    <citation type="submission" date="2016-01" db="EMBL/GenBank/DDBJ databases">
        <authorList>
            <person name="Oliw E.H."/>
        </authorList>
    </citation>
    <scope>NUCLEOTIDE SEQUENCE [LARGE SCALE GENOMIC DNA]</scope>
    <source>
        <strain evidence="2 3">CMW7756B</strain>
    </source>
</reference>
<dbReference type="AlphaFoldDB" id="A0A133S4M4"/>
<proteinExistence type="predicted"/>
<accession>A0A133S4M4</accession>
<comment type="caution">
    <text evidence="2">The sequence shown here is derived from an EMBL/GenBank/DDBJ whole genome shotgun (WGS) entry which is preliminary data.</text>
</comment>
<dbReference type="PANTHER" id="PTHR30399:SF1">
    <property type="entry name" value="UTP PYROPHOSPHATASE"/>
    <property type="match status" value="1"/>
</dbReference>
<dbReference type="InterPro" id="IPR002725">
    <property type="entry name" value="YgjP-like_metallopeptidase"/>
</dbReference>
<gene>
    <name evidence="2" type="ORF">HMPREF3233_01120</name>
</gene>
<evidence type="ECO:0000313" key="2">
    <source>
        <dbReference type="EMBL" id="KXA64017.1"/>
    </source>
</evidence>
<organism evidence="2">
    <name type="scientific">Veillonella atypica</name>
    <dbReference type="NCBI Taxonomy" id="39777"/>
    <lineage>
        <taxon>Bacteria</taxon>
        <taxon>Bacillati</taxon>
        <taxon>Bacillota</taxon>
        <taxon>Negativicutes</taxon>
        <taxon>Veillonellales</taxon>
        <taxon>Veillonellaceae</taxon>
        <taxon>Veillonella</taxon>
    </lineage>
</organism>
<dbReference type="RefSeq" id="WP_060807591.1">
    <property type="nucleotide sequence ID" value="NZ_JAPVXY010000008.1"/>
</dbReference>
<dbReference type="EMBL" id="LRQT01000043">
    <property type="protein sequence ID" value="KXA64017.1"/>
    <property type="molecule type" value="Genomic_DNA"/>
</dbReference>
<dbReference type="Gene3D" id="3.30.2010.10">
    <property type="entry name" value="Metalloproteases ('zincins'), catalytic domain"/>
    <property type="match status" value="1"/>
</dbReference>
<evidence type="ECO:0000313" key="3">
    <source>
        <dbReference type="Proteomes" id="UP000070226"/>
    </source>
</evidence>
<dbReference type="PATRIC" id="fig|39777.7.peg.1087"/>
<protein>
    <recommendedName>
        <fullName evidence="1">YgjP-like metallopeptidase domain-containing protein</fullName>
    </recommendedName>
</protein>
<dbReference type="STRING" id="39777.B7L28_07115"/>
<sequence length="255" mass="30028">MFYDKIKGMNTSTTRSITYNGDTIEYELTIKRVKNINMRVHKDGSVHVSANAYVPGHRIDAFVIENIPFIERARFKLEALTAQRIEALQYVTGETVSILGMPVSLEVLETSGKPHIKFDGSNRMVMFVKSDYTYEDKHKLMQTFWRQLGEKVFTHWAKVVYQRFHQQHIDVPMPTVKQQRLKSRWGSCTPSKQLIKMNMRLLEGPQAYIEYVMVHEFAHFKYLDHSKNFHNLVAQFLPDWKVRKKSLNIYFAHRP</sequence>
<dbReference type="Proteomes" id="UP000070226">
    <property type="component" value="Unassembled WGS sequence"/>
</dbReference>
<evidence type="ECO:0000259" key="1">
    <source>
        <dbReference type="Pfam" id="PF01863"/>
    </source>
</evidence>
<feature type="domain" description="YgjP-like metallopeptidase" evidence="1">
    <location>
        <begin position="34"/>
        <end position="248"/>
    </location>
</feature>
<dbReference type="InterPro" id="IPR053136">
    <property type="entry name" value="UTP_pyrophosphatase-like"/>
</dbReference>
<name>A0A133S4M4_9FIRM</name>
<dbReference type="PANTHER" id="PTHR30399">
    <property type="entry name" value="UNCHARACTERIZED PROTEIN YGJP"/>
    <property type="match status" value="1"/>
</dbReference>
<dbReference type="CDD" id="cd07344">
    <property type="entry name" value="M48_yhfN_like"/>
    <property type="match status" value="1"/>
</dbReference>